<keyword evidence="2" id="KW-1185">Reference proteome</keyword>
<dbReference type="Proteomes" id="UP001054252">
    <property type="component" value="Unassembled WGS sequence"/>
</dbReference>
<dbReference type="EMBL" id="BPVZ01000007">
    <property type="protein sequence ID" value="GKU93548.1"/>
    <property type="molecule type" value="Genomic_DNA"/>
</dbReference>
<reference evidence="1 2" key="1">
    <citation type="journal article" date="2021" name="Commun. Biol.">
        <title>The genome of Shorea leprosula (Dipterocarpaceae) highlights the ecological relevance of drought in aseasonal tropical rainforests.</title>
        <authorList>
            <person name="Ng K.K.S."/>
            <person name="Kobayashi M.J."/>
            <person name="Fawcett J.A."/>
            <person name="Hatakeyama M."/>
            <person name="Paape T."/>
            <person name="Ng C.H."/>
            <person name="Ang C.C."/>
            <person name="Tnah L.H."/>
            <person name="Lee C.T."/>
            <person name="Nishiyama T."/>
            <person name="Sese J."/>
            <person name="O'Brien M.J."/>
            <person name="Copetti D."/>
            <person name="Mohd Noor M.I."/>
            <person name="Ong R.C."/>
            <person name="Putra M."/>
            <person name="Sireger I.Z."/>
            <person name="Indrioko S."/>
            <person name="Kosugi Y."/>
            <person name="Izuno A."/>
            <person name="Isagi Y."/>
            <person name="Lee S.L."/>
            <person name="Shimizu K.K."/>
        </authorList>
    </citation>
    <scope>NUCLEOTIDE SEQUENCE [LARGE SCALE GENOMIC DNA]</scope>
    <source>
        <strain evidence="1">214</strain>
    </source>
</reference>
<dbReference type="AlphaFoldDB" id="A0AAV5HXC0"/>
<comment type="caution">
    <text evidence="1">The sequence shown here is derived from an EMBL/GenBank/DDBJ whole genome shotgun (WGS) entry which is preliminary data.</text>
</comment>
<organism evidence="1 2">
    <name type="scientific">Rubroshorea leprosula</name>
    <dbReference type="NCBI Taxonomy" id="152421"/>
    <lineage>
        <taxon>Eukaryota</taxon>
        <taxon>Viridiplantae</taxon>
        <taxon>Streptophyta</taxon>
        <taxon>Embryophyta</taxon>
        <taxon>Tracheophyta</taxon>
        <taxon>Spermatophyta</taxon>
        <taxon>Magnoliopsida</taxon>
        <taxon>eudicotyledons</taxon>
        <taxon>Gunneridae</taxon>
        <taxon>Pentapetalae</taxon>
        <taxon>rosids</taxon>
        <taxon>malvids</taxon>
        <taxon>Malvales</taxon>
        <taxon>Dipterocarpaceae</taxon>
        <taxon>Rubroshorea</taxon>
    </lineage>
</organism>
<protein>
    <submittedName>
        <fullName evidence="1">Uncharacterized protein</fullName>
    </submittedName>
</protein>
<name>A0AAV5HXC0_9ROSI</name>
<sequence>MDNVDVYVLENEGGESLPWDEQSFLSGGECKSGILSEFF</sequence>
<proteinExistence type="predicted"/>
<gene>
    <name evidence="1" type="ORF">SLEP1_g7138</name>
</gene>
<evidence type="ECO:0000313" key="2">
    <source>
        <dbReference type="Proteomes" id="UP001054252"/>
    </source>
</evidence>
<evidence type="ECO:0000313" key="1">
    <source>
        <dbReference type="EMBL" id="GKU93548.1"/>
    </source>
</evidence>
<accession>A0AAV5HXC0</accession>